<comment type="caution">
    <text evidence="1">The sequence shown here is derived from an EMBL/GenBank/DDBJ whole genome shotgun (WGS) entry which is preliminary data.</text>
</comment>
<dbReference type="EMBL" id="JAULUE010002047">
    <property type="protein sequence ID" value="KAK5911773.1"/>
    <property type="molecule type" value="Genomic_DNA"/>
</dbReference>
<keyword evidence="2" id="KW-1185">Reference proteome</keyword>
<sequence>MNTNTHLYQQQGASQSAISAAEALQPADGFQEQWLCHQPVVGDRVRIQSWFPSTVCGAGMGPGEGGPGGVVNRISRCPALKRIPLRGIMPHKLSLPAKNRIYQFSEAISNAPLKAPAVAC</sequence>
<dbReference type="Proteomes" id="UP001335648">
    <property type="component" value="Unassembled WGS sequence"/>
</dbReference>
<reference evidence="1 2" key="1">
    <citation type="journal article" date="2023" name="Mol. Biol. Evol.">
        <title>Genomics of Secondarily Temperate Adaptation in the Only Non-Antarctic Icefish.</title>
        <authorList>
            <person name="Rivera-Colon A.G."/>
            <person name="Rayamajhi N."/>
            <person name="Minhas B.F."/>
            <person name="Madrigal G."/>
            <person name="Bilyk K.T."/>
            <person name="Yoon V."/>
            <person name="Hune M."/>
            <person name="Gregory S."/>
            <person name="Cheng C.H.C."/>
            <person name="Catchen J.M."/>
        </authorList>
    </citation>
    <scope>NUCLEOTIDE SEQUENCE [LARGE SCALE GENOMIC DNA]</scope>
    <source>
        <strain evidence="1">JC2023a</strain>
    </source>
</reference>
<proteinExistence type="predicted"/>
<accession>A0AAN8D2G8</accession>
<evidence type="ECO:0000313" key="2">
    <source>
        <dbReference type="Proteomes" id="UP001335648"/>
    </source>
</evidence>
<protein>
    <submittedName>
        <fullName evidence="1">Uncharacterized protein</fullName>
    </submittedName>
</protein>
<dbReference type="AlphaFoldDB" id="A0AAN8D2G8"/>
<gene>
    <name evidence="1" type="ORF">CesoFtcFv8_001711</name>
</gene>
<organism evidence="1 2">
    <name type="scientific">Champsocephalus esox</name>
    <name type="common">pike icefish</name>
    <dbReference type="NCBI Taxonomy" id="159716"/>
    <lineage>
        <taxon>Eukaryota</taxon>
        <taxon>Metazoa</taxon>
        <taxon>Chordata</taxon>
        <taxon>Craniata</taxon>
        <taxon>Vertebrata</taxon>
        <taxon>Euteleostomi</taxon>
        <taxon>Actinopterygii</taxon>
        <taxon>Neopterygii</taxon>
        <taxon>Teleostei</taxon>
        <taxon>Neoteleostei</taxon>
        <taxon>Acanthomorphata</taxon>
        <taxon>Eupercaria</taxon>
        <taxon>Perciformes</taxon>
        <taxon>Notothenioidei</taxon>
        <taxon>Channichthyidae</taxon>
        <taxon>Champsocephalus</taxon>
    </lineage>
</organism>
<evidence type="ECO:0000313" key="1">
    <source>
        <dbReference type="EMBL" id="KAK5911773.1"/>
    </source>
</evidence>
<name>A0AAN8D2G8_9TELE</name>